<reference evidence="2" key="1">
    <citation type="submission" date="2012-04" db="EMBL/GenBank/DDBJ databases">
        <title>The Genome Sequence of Loa loa.</title>
        <authorList>
            <consortium name="The Broad Institute Genome Sequencing Platform"/>
            <consortium name="Broad Institute Genome Sequencing Center for Infectious Disease"/>
            <person name="Nutman T.B."/>
            <person name="Fink D.L."/>
            <person name="Russ C."/>
            <person name="Young S."/>
            <person name="Zeng Q."/>
            <person name="Gargeya S."/>
            <person name="Alvarado L."/>
            <person name="Berlin A."/>
            <person name="Chapman S.B."/>
            <person name="Chen Z."/>
            <person name="Freedman E."/>
            <person name="Gellesch M."/>
            <person name="Goldberg J."/>
            <person name="Griggs A."/>
            <person name="Gujja S."/>
            <person name="Heilman E.R."/>
            <person name="Heiman D."/>
            <person name="Howarth C."/>
            <person name="Mehta T."/>
            <person name="Neiman D."/>
            <person name="Pearson M."/>
            <person name="Roberts A."/>
            <person name="Saif S."/>
            <person name="Shea T."/>
            <person name="Shenoy N."/>
            <person name="Sisk P."/>
            <person name="Stolte C."/>
            <person name="Sykes S."/>
            <person name="White J."/>
            <person name="Yandava C."/>
            <person name="Haas B."/>
            <person name="Henn M.R."/>
            <person name="Nusbaum C."/>
            <person name="Birren B."/>
        </authorList>
    </citation>
    <scope>NUCLEOTIDE SEQUENCE [LARGE SCALE GENOMIC DNA]</scope>
</reference>
<evidence type="ECO:0000256" key="1">
    <source>
        <dbReference type="SAM" id="Phobius"/>
    </source>
</evidence>
<accession>A0A1S0TM13</accession>
<keyword evidence="1" id="KW-0472">Membrane</keyword>
<feature type="transmembrane region" description="Helical" evidence="1">
    <location>
        <begin position="7"/>
        <end position="25"/>
    </location>
</feature>
<feature type="transmembrane region" description="Helical" evidence="1">
    <location>
        <begin position="31"/>
        <end position="50"/>
    </location>
</feature>
<proteinExistence type="predicted"/>
<dbReference type="AlphaFoldDB" id="A0A1S0TM13"/>
<dbReference type="KEGG" id="loa:LOAG_11981"/>
<evidence type="ECO:0000313" key="2">
    <source>
        <dbReference type="EMBL" id="EFO16525.1"/>
    </source>
</evidence>
<keyword evidence="1" id="KW-0812">Transmembrane</keyword>
<sequence length="105" mass="11575">MTATDMIMTVIGMTVTVIGITVTVIGITVTVIGITVIGITMTVIGMIVTVTGMDLRNDRNTNNQLQTKSTLIVFIEESEKLLENIVVYAYRIYLLARIKYALLAY</sequence>
<dbReference type="InParanoid" id="A0A1S0TM13"/>
<dbReference type="RefSeq" id="XP_003147544.1">
    <property type="nucleotide sequence ID" value="XM_003147496.1"/>
</dbReference>
<protein>
    <submittedName>
        <fullName evidence="2">Uncharacterized protein</fullName>
    </submittedName>
</protein>
<dbReference type="EMBL" id="JH712172">
    <property type="protein sequence ID" value="EFO16525.1"/>
    <property type="molecule type" value="Genomic_DNA"/>
</dbReference>
<dbReference type="GeneID" id="9949441"/>
<gene>
    <name evidence="2" type="ORF">LOAG_11981</name>
</gene>
<organism evidence="2">
    <name type="scientific">Loa loa</name>
    <name type="common">Eye worm</name>
    <name type="synonym">Filaria loa</name>
    <dbReference type="NCBI Taxonomy" id="7209"/>
    <lineage>
        <taxon>Eukaryota</taxon>
        <taxon>Metazoa</taxon>
        <taxon>Ecdysozoa</taxon>
        <taxon>Nematoda</taxon>
        <taxon>Chromadorea</taxon>
        <taxon>Rhabditida</taxon>
        <taxon>Spirurina</taxon>
        <taxon>Spiruromorpha</taxon>
        <taxon>Filarioidea</taxon>
        <taxon>Onchocercidae</taxon>
        <taxon>Loa</taxon>
    </lineage>
</organism>
<name>A0A1S0TM13_LOALO</name>
<keyword evidence="1" id="KW-1133">Transmembrane helix</keyword>
<dbReference type="CTD" id="9949441"/>